<keyword evidence="4" id="KW-1185">Reference proteome</keyword>
<dbReference type="Proteomes" id="UP000309340">
    <property type="component" value="Unassembled WGS sequence"/>
</dbReference>
<feature type="region of interest" description="Disordered" evidence="1">
    <location>
        <begin position="253"/>
        <end position="297"/>
    </location>
</feature>
<evidence type="ECO:0000259" key="2">
    <source>
        <dbReference type="Pfam" id="PF24864"/>
    </source>
</evidence>
<accession>A0A4U0XFN7</accession>
<reference evidence="3 4" key="1">
    <citation type="submission" date="2017-03" db="EMBL/GenBank/DDBJ databases">
        <title>Genomes of endolithic fungi from Antarctica.</title>
        <authorList>
            <person name="Coleine C."/>
            <person name="Masonjones S."/>
            <person name="Stajich J.E."/>
        </authorList>
    </citation>
    <scope>NUCLEOTIDE SEQUENCE [LARGE SCALE GENOMIC DNA]</scope>
    <source>
        <strain evidence="3 4">CCFEE 5184</strain>
    </source>
</reference>
<proteinExistence type="predicted"/>
<feature type="domain" description="DUF7730" evidence="2">
    <location>
        <begin position="21"/>
        <end position="147"/>
    </location>
</feature>
<dbReference type="OrthoDB" id="5314997at2759"/>
<dbReference type="Pfam" id="PF24864">
    <property type="entry name" value="DUF7730"/>
    <property type="match status" value="1"/>
</dbReference>
<organism evidence="3 4">
    <name type="scientific">Friedmanniomyces simplex</name>
    <dbReference type="NCBI Taxonomy" id="329884"/>
    <lineage>
        <taxon>Eukaryota</taxon>
        <taxon>Fungi</taxon>
        <taxon>Dikarya</taxon>
        <taxon>Ascomycota</taxon>
        <taxon>Pezizomycotina</taxon>
        <taxon>Dothideomycetes</taxon>
        <taxon>Dothideomycetidae</taxon>
        <taxon>Mycosphaerellales</taxon>
        <taxon>Teratosphaeriaceae</taxon>
        <taxon>Friedmanniomyces</taxon>
    </lineage>
</organism>
<dbReference type="PANTHER" id="PTHR42085:SF2">
    <property type="entry name" value="F-BOX DOMAIN-CONTAINING PROTEIN"/>
    <property type="match status" value="1"/>
</dbReference>
<dbReference type="PANTHER" id="PTHR42085">
    <property type="entry name" value="F-BOX DOMAIN-CONTAINING PROTEIN"/>
    <property type="match status" value="1"/>
</dbReference>
<evidence type="ECO:0000313" key="4">
    <source>
        <dbReference type="Proteomes" id="UP000309340"/>
    </source>
</evidence>
<gene>
    <name evidence="3" type="ORF">B0A55_05913</name>
</gene>
<dbReference type="EMBL" id="NAJQ01000184">
    <property type="protein sequence ID" value="TKA75730.1"/>
    <property type="molecule type" value="Genomic_DNA"/>
</dbReference>
<comment type="caution">
    <text evidence="3">The sequence shown here is derived from an EMBL/GenBank/DDBJ whole genome shotgun (WGS) entry which is preliminary data.</text>
</comment>
<dbReference type="InterPro" id="IPR038883">
    <property type="entry name" value="AN11006-like"/>
</dbReference>
<dbReference type="STRING" id="329884.A0A4U0XFN7"/>
<evidence type="ECO:0000313" key="3">
    <source>
        <dbReference type="EMBL" id="TKA75730.1"/>
    </source>
</evidence>
<dbReference type="InterPro" id="IPR056632">
    <property type="entry name" value="DUF7730"/>
</dbReference>
<name>A0A4U0XFN7_9PEZI</name>
<evidence type="ECO:0000256" key="1">
    <source>
        <dbReference type="SAM" id="MobiDB-lite"/>
    </source>
</evidence>
<protein>
    <recommendedName>
        <fullName evidence="2">DUF7730 domain-containing protein</fullName>
    </recommendedName>
</protein>
<sequence>MPARIFLRDMLEPEHHGTFRFLDLPPELRNVIYEMVLVFDKGGLAVSHGIHGTSLRLSCRETERYFADDGARLARTTNLVQVTAPPLENMLALLPTCRQVYTEAMPYFYRDNQFRFENQDHFADAMYWLSDYRRKHLSKLYLDFRSSHSAGAPFLRRILEGMSADQRLRRLEIVFGHDDDWLKMRARQRRGMGIEQKSTFTKVQQIPIMPSLALFASCAEDLVITGHCPKIRTYIRAEVARSREAEMARLAQMEAASAPGKRKRTSGKVGGSVKAVEPARKRTKRQEAIAANAEAEL</sequence>
<dbReference type="AlphaFoldDB" id="A0A4U0XFN7"/>